<evidence type="ECO:0000256" key="7">
    <source>
        <dbReference type="ARBA" id="ARBA00023136"/>
    </source>
</evidence>
<keyword evidence="7 9" id="KW-0472">Membrane</keyword>
<name>A0A2G7FIJ5_9EURO</name>
<dbReference type="PANTHER" id="PTHR23501">
    <property type="entry name" value="MAJOR FACILITATOR SUPERFAMILY"/>
    <property type="match status" value="1"/>
</dbReference>
<evidence type="ECO:0000256" key="3">
    <source>
        <dbReference type="ARBA" id="ARBA00022723"/>
    </source>
</evidence>
<dbReference type="EMBL" id="NEXV01000613">
    <property type="protein sequence ID" value="PIG80428.1"/>
    <property type="molecule type" value="Genomic_DNA"/>
</dbReference>
<keyword evidence="3 8" id="KW-0479">Metal-binding</keyword>
<gene>
    <name evidence="11" type="ORF">AARAC_004974</name>
</gene>
<keyword evidence="2 9" id="KW-0812">Transmembrane</keyword>
<keyword evidence="4 9" id="KW-1133">Transmembrane helix</keyword>
<dbReference type="InterPro" id="IPR002401">
    <property type="entry name" value="Cyt_P450_E_grp-I"/>
</dbReference>
<dbReference type="InterPro" id="IPR020846">
    <property type="entry name" value="MFS_dom"/>
</dbReference>
<dbReference type="Gene3D" id="1.10.630.10">
    <property type="entry name" value="Cytochrome P450"/>
    <property type="match status" value="1"/>
</dbReference>
<evidence type="ECO:0000256" key="1">
    <source>
        <dbReference type="ARBA" id="ARBA00004141"/>
    </source>
</evidence>
<dbReference type="GO" id="GO:0005506">
    <property type="term" value="F:iron ion binding"/>
    <property type="evidence" value="ECO:0007669"/>
    <property type="project" value="InterPro"/>
</dbReference>
<feature type="transmembrane region" description="Helical" evidence="9">
    <location>
        <begin position="532"/>
        <end position="551"/>
    </location>
</feature>
<dbReference type="SUPFAM" id="SSF56801">
    <property type="entry name" value="Acetyl-CoA synthetase-like"/>
    <property type="match status" value="1"/>
</dbReference>
<proteinExistence type="predicted"/>
<evidence type="ECO:0000256" key="6">
    <source>
        <dbReference type="ARBA" id="ARBA00023004"/>
    </source>
</evidence>
<dbReference type="CDD" id="cd11065">
    <property type="entry name" value="CYP64-like"/>
    <property type="match status" value="1"/>
</dbReference>
<feature type="transmembrane region" description="Helical" evidence="9">
    <location>
        <begin position="738"/>
        <end position="757"/>
    </location>
</feature>
<dbReference type="Proteomes" id="UP000231358">
    <property type="component" value="Unassembled WGS sequence"/>
</dbReference>
<dbReference type="InterPro" id="IPR017972">
    <property type="entry name" value="Cyt_P450_CS"/>
</dbReference>
<dbReference type="GO" id="GO:0022857">
    <property type="term" value="F:transmembrane transporter activity"/>
    <property type="evidence" value="ECO:0007669"/>
    <property type="project" value="InterPro"/>
</dbReference>
<evidence type="ECO:0000313" key="12">
    <source>
        <dbReference type="Proteomes" id="UP000231358"/>
    </source>
</evidence>
<feature type="transmembrane region" description="Helical" evidence="9">
    <location>
        <begin position="504"/>
        <end position="525"/>
    </location>
</feature>
<dbReference type="SUPFAM" id="SSF48264">
    <property type="entry name" value="Cytochrome P450"/>
    <property type="match status" value="1"/>
</dbReference>
<keyword evidence="6 8" id="KW-0408">Iron</keyword>
<dbReference type="PRINTS" id="PR00463">
    <property type="entry name" value="EP450I"/>
</dbReference>
<keyword evidence="5" id="KW-0560">Oxidoreductase</keyword>
<feature type="transmembrane region" description="Helical" evidence="9">
    <location>
        <begin position="563"/>
        <end position="583"/>
    </location>
</feature>
<dbReference type="GO" id="GO:0020037">
    <property type="term" value="F:heme binding"/>
    <property type="evidence" value="ECO:0007669"/>
    <property type="project" value="InterPro"/>
</dbReference>
<feature type="transmembrane region" description="Helical" evidence="9">
    <location>
        <begin position="633"/>
        <end position="651"/>
    </location>
</feature>
<dbReference type="GO" id="GO:0005886">
    <property type="term" value="C:plasma membrane"/>
    <property type="evidence" value="ECO:0007669"/>
    <property type="project" value="TreeGrafter"/>
</dbReference>
<feature type="transmembrane region" description="Helical" evidence="9">
    <location>
        <begin position="604"/>
        <end position="621"/>
    </location>
</feature>
<feature type="transmembrane region" description="Helical" evidence="9">
    <location>
        <begin position="713"/>
        <end position="731"/>
    </location>
</feature>
<dbReference type="InterPro" id="IPR036259">
    <property type="entry name" value="MFS_trans_sf"/>
</dbReference>
<feature type="transmembrane region" description="Helical" evidence="9">
    <location>
        <begin position="672"/>
        <end position="693"/>
    </location>
</feature>
<dbReference type="FunFam" id="1.20.1250.20:FF:000196">
    <property type="entry name" value="MFS toxin efflux pump (AflT)"/>
    <property type="match status" value="1"/>
</dbReference>
<sequence length="1015" mass="112570">MFQFTRARDAGLWGPFLASLRQYGPMTTLHMGSQTWVVLNDPQVATDIINKHGKISSERPEMPIAGDLVSHGLRTVIRPTAAWTEGRRVMHHLLSGSVLRIYGNWQEIESLQMLSAYLREPKRWYAHHYRYSIAVLYRLVMGENLSKTQDELNDYQKVTMEFTLSLLKSMVDFFPQLNHWIPTGLQWWRPYWAKMGDFHHSVFKSWWDPIRDAVRKGTANPGFVRDTLLHPDMRYKGTEEEAMYLATSVIAAGSDNTRMTLNTFIMAMISHPGTMARARQELDAVCTNQDGTLRLPGMVDFNRLPYLAAMVKEVLRWRPTTPVTPQHQLTEDLEYEGYRFPKGTCFVVNGIALSQVCDKPDQFDPSRWLDGNEGNIVHNLWAFGGGRRICVGYQVAQQALYVAMARIIFCFDLCADGPINTRKLNHFHIHNEPFPVRVTVRSAKHELLIKEEAEKDRLIVATATPKITDDFHSINDIGWYGIFEIGSAMCGAAPSSIVLIVGRAIAGLGSGGLAAGMVLIIVLTVPLEQRPIFQGLGGAVFGIASVLGPILGGALTTKVSWRWCFYINLPFGGATMVAIFFLLDVPPPKSGNWTMKQKISQLDPLGNLLFVPSVVCLLLALEWGGVTYAWGSWRIILLLVLFGALGIAFIASQIRRGESALVPPRIFTQRSVLAGIVWTMCLSATTMVMLYYLPIWFQAIKNVDAQQSGIMNLPLVLAMVVGGIGAGFMVTRFGYYNPLMFASVVLISVGTGLIHTFHPATAHPKWIGYQVIYGLGLGFGSQQANVAVQTCLVPADVAVGASLLMFSQQLNGSIFLAIAQTLFTNFLKENLENVPGIDTARIVQTGATTLRELVPESRLSAVLSGYSDAITRTVILAIVMACLALFPAFTMEWKSVKKDENKKIRESPQYPKLWNKTLGSLTDEQEALHGDKSALGPNLTLPELRRMVLLASDAVGGEHVGSQEYGTFTSNAHSVFMNDSVLKQMEQWLSVDDVLNLQFTSGITGTPKAAMLTHM</sequence>
<evidence type="ECO:0000256" key="8">
    <source>
        <dbReference type="PIRSR" id="PIRSR602401-1"/>
    </source>
</evidence>
<evidence type="ECO:0000256" key="5">
    <source>
        <dbReference type="ARBA" id="ARBA00023002"/>
    </source>
</evidence>
<dbReference type="AlphaFoldDB" id="A0A2G7FIJ5"/>
<reference evidence="11 12" key="1">
    <citation type="submission" date="2017-05" db="EMBL/GenBank/DDBJ databases">
        <title>Genome sequence for an aflatoxigenic pathogen of Argentinian peanut, Aspergillus arachidicola.</title>
        <authorList>
            <person name="Moore G."/>
            <person name="Beltz S.B."/>
            <person name="Mack B.M."/>
        </authorList>
    </citation>
    <scope>NUCLEOTIDE SEQUENCE [LARGE SCALE GENOMIC DNA]</scope>
    <source>
        <strain evidence="11 12">CBS 117610</strain>
    </source>
</reference>
<evidence type="ECO:0000256" key="2">
    <source>
        <dbReference type="ARBA" id="ARBA00022692"/>
    </source>
</evidence>
<evidence type="ECO:0000256" key="4">
    <source>
        <dbReference type="ARBA" id="ARBA00022989"/>
    </source>
</evidence>
<feature type="binding site" description="axial binding residue" evidence="8">
    <location>
        <position position="390"/>
    </location>
    <ligand>
        <name>heme</name>
        <dbReference type="ChEBI" id="CHEBI:30413"/>
    </ligand>
    <ligandPart>
        <name>Fe</name>
        <dbReference type="ChEBI" id="CHEBI:18248"/>
    </ligandPart>
</feature>
<feature type="domain" description="Major facilitator superfamily (MFS) profile" evidence="10">
    <location>
        <begin position="398"/>
        <end position="858"/>
    </location>
</feature>
<keyword evidence="8" id="KW-0349">Heme</keyword>
<dbReference type="CDD" id="cd17502">
    <property type="entry name" value="MFS_Azr1_MDR_like"/>
    <property type="match status" value="1"/>
</dbReference>
<evidence type="ECO:0000256" key="9">
    <source>
        <dbReference type="SAM" id="Phobius"/>
    </source>
</evidence>
<dbReference type="SUPFAM" id="SSF103473">
    <property type="entry name" value="MFS general substrate transporter"/>
    <property type="match status" value="1"/>
</dbReference>
<dbReference type="Pfam" id="PF00067">
    <property type="entry name" value="p450"/>
    <property type="match status" value="1"/>
</dbReference>
<keyword evidence="12" id="KW-1185">Reference proteome</keyword>
<dbReference type="GO" id="GO:0016705">
    <property type="term" value="F:oxidoreductase activity, acting on paired donors, with incorporation or reduction of molecular oxygen"/>
    <property type="evidence" value="ECO:0007669"/>
    <property type="project" value="InterPro"/>
</dbReference>
<dbReference type="PANTHER" id="PTHR23501:SF201">
    <property type="entry name" value="MFS AFLATOXIN EFFLUX PUMP"/>
    <property type="match status" value="1"/>
</dbReference>
<dbReference type="Pfam" id="PF07690">
    <property type="entry name" value="MFS_1"/>
    <property type="match status" value="1"/>
</dbReference>
<dbReference type="Gene3D" id="3.40.50.980">
    <property type="match status" value="1"/>
</dbReference>
<comment type="caution">
    <text evidence="11">The sequence shown here is derived from an EMBL/GenBank/DDBJ whole genome shotgun (WGS) entry which is preliminary data.</text>
</comment>
<feature type="transmembrane region" description="Helical" evidence="9">
    <location>
        <begin position="869"/>
        <end position="889"/>
    </location>
</feature>
<dbReference type="InterPro" id="IPR036396">
    <property type="entry name" value="Cyt_P450_sf"/>
</dbReference>
<organism evidence="11 12">
    <name type="scientific">Aspergillus arachidicola</name>
    <dbReference type="NCBI Taxonomy" id="656916"/>
    <lineage>
        <taxon>Eukaryota</taxon>
        <taxon>Fungi</taxon>
        <taxon>Dikarya</taxon>
        <taxon>Ascomycota</taxon>
        <taxon>Pezizomycotina</taxon>
        <taxon>Eurotiomycetes</taxon>
        <taxon>Eurotiomycetidae</taxon>
        <taxon>Eurotiales</taxon>
        <taxon>Aspergillaceae</taxon>
        <taxon>Aspergillus</taxon>
        <taxon>Aspergillus subgen. Circumdati</taxon>
    </lineage>
</organism>
<comment type="subcellular location">
    <subcellularLocation>
        <location evidence="1">Membrane</location>
        <topology evidence="1">Multi-pass membrane protein</topology>
    </subcellularLocation>
</comment>
<protein>
    <submittedName>
        <fullName evidence="11">Cytochrome P450</fullName>
    </submittedName>
</protein>
<accession>A0A2G7FIJ5</accession>
<dbReference type="InterPro" id="IPR001128">
    <property type="entry name" value="Cyt_P450"/>
</dbReference>
<dbReference type="PRINTS" id="PR00385">
    <property type="entry name" value="P450"/>
</dbReference>
<dbReference type="GO" id="GO:0004497">
    <property type="term" value="F:monooxygenase activity"/>
    <property type="evidence" value="ECO:0007669"/>
    <property type="project" value="InterPro"/>
</dbReference>
<dbReference type="Gene3D" id="1.20.1250.20">
    <property type="entry name" value="MFS general substrate transporter like domains"/>
    <property type="match status" value="2"/>
</dbReference>
<comment type="cofactor">
    <cofactor evidence="8">
        <name>heme</name>
        <dbReference type="ChEBI" id="CHEBI:30413"/>
    </cofactor>
</comment>
<evidence type="ECO:0000313" key="11">
    <source>
        <dbReference type="EMBL" id="PIG80428.1"/>
    </source>
</evidence>
<dbReference type="PROSITE" id="PS00086">
    <property type="entry name" value="CYTOCHROME_P450"/>
    <property type="match status" value="1"/>
</dbReference>
<dbReference type="PROSITE" id="PS50850">
    <property type="entry name" value="MFS"/>
    <property type="match status" value="1"/>
</dbReference>
<dbReference type="InterPro" id="IPR011701">
    <property type="entry name" value="MFS"/>
</dbReference>
<evidence type="ECO:0000259" key="10">
    <source>
        <dbReference type="PROSITE" id="PS50850"/>
    </source>
</evidence>